<evidence type="ECO:0000313" key="9">
    <source>
        <dbReference type="Proteomes" id="UP000239711"/>
    </source>
</evidence>
<proteinExistence type="inferred from homology"/>
<keyword evidence="9" id="KW-1185">Reference proteome</keyword>
<organism evidence="8 9">
    <name type="scientific">Sphingobacterium haloxyli</name>
    <dbReference type="NCBI Taxonomy" id="2100533"/>
    <lineage>
        <taxon>Bacteria</taxon>
        <taxon>Pseudomonadati</taxon>
        <taxon>Bacteroidota</taxon>
        <taxon>Sphingobacteriia</taxon>
        <taxon>Sphingobacteriales</taxon>
        <taxon>Sphingobacteriaceae</taxon>
        <taxon>Sphingobacterium</taxon>
    </lineage>
</organism>
<dbReference type="InterPro" id="IPR033985">
    <property type="entry name" value="SusD-like_N"/>
</dbReference>
<dbReference type="InterPro" id="IPR011990">
    <property type="entry name" value="TPR-like_helical_dom_sf"/>
</dbReference>
<dbReference type="GO" id="GO:0009279">
    <property type="term" value="C:cell outer membrane"/>
    <property type="evidence" value="ECO:0007669"/>
    <property type="project" value="UniProtKB-SubCell"/>
</dbReference>
<name>A0A2S9J2H8_9SPHI</name>
<keyword evidence="5" id="KW-0998">Cell outer membrane</keyword>
<evidence type="ECO:0000259" key="7">
    <source>
        <dbReference type="Pfam" id="PF14322"/>
    </source>
</evidence>
<dbReference type="AlphaFoldDB" id="A0A2S9J2H8"/>
<feature type="domain" description="RagB/SusD" evidence="6">
    <location>
        <begin position="349"/>
        <end position="505"/>
    </location>
</feature>
<dbReference type="Proteomes" id="UP000239711">
    <property type="component" value="Unassembled WGS sequence"/>
</dbReference>
<evidence type="ECO:0000256" key="1">
    <source>
        <dbReference type="ARBA" id="ARBA00004442"/>
    </source>
</evidence>
<keyword evidence="4" id="KW-0472">Membrane</keyword>
<dbReference type="OrthoDB" id="5694214at2"/>
<evidence type="ECO:0000313" key="8">
    <source>
        <dbReference type="EMBL" id="PRD46944.1"/>
    </source>
</evidence>
<dbReference type="InterPro" id="IPR012944">
    <property type="entry name" value="SusD_RagB_dom"/>
</dbReference>
<accession>A0A2S9J2H8</accession>
<dbReference type="CDD" id="cd08977">
    <property type="entry name" value="SusD"/>
    <property type="match status" value="1"/>
</dbReference>
<comment type="caution">
    <text evidence="8">The sequence shown here is derived from an EMBL/GenBank/DDBJ whole genome shotgun (WGS) entry which is preliminary data.</text>
</comment>
<keyword evidence="3" id="KW-0732">Signal</keyword>
<dbReference type="Gene3D" id="1.25.40.390">
    <property type="match status" value="1"/>
</dbReference>
<dbReference type="Pfam" id="PF07980">
    <property type="entry name" value="SusD_RagB"/>
    <property type="match status" value="1"/>
</dbReference>
<dbReference type="Pfam" id="PF14322">
    <property type="entry name" value="SusD-like_3"/>
    <property type="match status" value="1"/>
</dbReference>
<comment type="similarity">
    <text evidence="2">Belongs to the SusD family.</text>
</comment>
<evidence type="ECO:0000256" key="5">
    <source>
        <dbReference type="ARBA" id="ARBA00023237"/>
    </source>
</evidence>
<evidence type="ECO:0000256" key="4">
    <source>
        <dbReference type="ARBA" id="ARBA00023136"/>
    </source>
</evidence>
<dbReference type="RefSeq" id="WP_105717379.1">
    <property type="nucleotide sequence ID" value="NZ_PVBQ01000009.1"/>
</dbReference>
<feature type="domain" description="SusD-like N-terminal" evidence="7">
    <location>
        <begin position="27"/>
        <end position="227"/>
    </location>
</feature>
<evidence type="ECO:0000259" key="6">
    <source>
        <dbReference type="Pfam" id="PF07980"/>
    </source>
</evidence>
<dbReference type="EMBL" id="PVBQ01000009">
    <property type="protein sequence ID" value="PRD46944.1"/>
    <property type="molecule type" value="Genomic_DNA"/>
</dbReference>
<protein>
    <submittedName>
        <fullName evidence="8">RagB/SusD family nutrient uptake outer membrane protein</fullName>
    </submittedName>
</protein>
<reference evidence="8 9" key="1">
    <citation type="submission" date="2018-02" db="EMBL/GenBank/DDBJ databases">
        <title>The draft genome of Sphingobacterium sp. 5JN-11.</title>
        <authorList>
            <person name="Liu L."/>
            <person name="Li L."/>
            <person name="Liang L."/>
            <person name="Zhang X."/>
            <person name="Wang T."/>
        </authorList>
    </citation>
    <scope>NUCLEOTIDE SEQUENCE [LARGE SCALE GENOMIC DNA]</scope>
    <source>
        <strain evidence="8 9">5JN-11</strain>
    </source>
</reference>
<evidence type="ECO:0000256" key="2">
    <source>
        <dbReference type="ARBA" id="ARBA00006275"/>
    </source>
</evidence>
<evidence type="ECO:0000256" key="3">
    <source>
        <dbReference type="ARBA" id="ARBA00022729"/>
    </source>
</evidence>
<gene>
    <name evidence="8" type="ORF">C5745_12660</name>
</gene>
<sequence length="505" mass="57615">MITFLKNTIKATVLLTTVWQLSGCQNFLDEINDSAITQENYFRNADQAQSAVDGIYDFLRSSFQNRDGFGEAPWTSMELLVGHATTLGQSTYNTSMISHSASAIDPVFRSVWANLYKGIATANLSIEKIPAVEMDESRKQNLLGQAHFLRAFYYYHLVRLYGNIPLITEAVNATSPQLYPEQAPVKDVYDQIVADLTFAEASGLPNTDQTGRISQGAVKALLSSVYLTMAGYPLNLGESHYQLAADKAKELLDTGWYTLFDDYYALHDRAHKNQQELIFQAQFGSTLATNRIISMITPENIGVSKLSEEQGALMPRNEFVQSYDEGDKRIEEKEFFFTEYLARDGASVKKFGQYALYKYWMEEAAGPNGDANSDINWTFFRLPEVMLIYAEASNEINGPTREAWEQLKVIRDRAEINTPAVETFSKDSFREAVWQERYHELCFENKAYFDIQRTHRVFDLKSGKFVDAFSFQNESGTTFSEQYLLWPIPQNERDTNTKLVQNKNW</sequence>
<comment type="subcellular location">
    <subcellularLocation>
        <location evidence="1">Cell outer membrane</location>
    </subcellularLocation>
</comment>
<dbReference type="SUPFAM" id="SSF48452">
    <property type="entry name" value="TPR-like"/>
    <property type="match status" value="1"/>
</dbReference>